<dbReference type="EMBL" id="CP118605">
    <property type="protein sequence ID" value="WGL16374.1"/>
    <property type="molecule type" value="Genomic_DNA"/>
</dbReference>
<proteinExistence type="predicted"/>
<keyword evidence="2" id="KW-0732">Signal</keyword>
<evidence type="ECO:0000256" key="1">
    <source>
        <dbReference type="SAM" id="MobiDB-lite"/>
    </source>
</evidence>
<keyword evidence="4" id="KW-1185">Reference proteome</keyword>
<dbReference type="RefSeq" id="WP_280320044.1">
    <property type="nucleotide sequence ID" value="NZ_CP118605.1"/>
</dbReference>
<evidence type="ECO:0000313" key="3">
    <source>
        <dbReference type="EMBL" id="WGL16374.1"/>
    </source>
</evidence>
<organism evidence="3 4">
    <name type="scientific">Microbulbifer bruguierae</name>
    <dbReference type="NCBI Taxonomy" id="3029061"/>
    <lineage>
        <taxon>Bacteria</taxon>
        <taxon>Pseudomonadati</taxon>
        <taxon>Pseudomonadota</taxon>
        <taxon>Gammaproteobacteria</taxon>
        <taxon>Cellvibrionales</taxon>
        <taxon>Microbulbiferaceae</taxon>
        <taxon>Microbulbifer</taxon>
    </lineage>
</organism>
<evidence type="ECO:0008006" key="5">
    <source>
        <dbReference type="Google" id="ProtNLM"/>
    </source>
</evidence>
<reference evidence="3 4" key="1">
    <citation type="submission" date="2023-02" db="EMBL/GenBank/DDBJ databases">
        <title>Description and genomic characterization of Microbulbifer bruguierae sp. nov., isolated from the sediment of mangrove plant Bruguiera sexangula.</title>
        <authorList>
            <person name="Long M."/>
        </authorList>
    </citation>
    <scope>NUCLEOTIDE SEQUENCE [LARGE SCALE GENOMIC DNA]</scope>
    <source>
        <strain evidence="3 4">H12</strain>
    </source>
</reference>
<dbReference type="Proteomes" id="UP001236500">
    <property type="component" value="Chromosome"/>
</dbReference>
<sequence length="102" mass="10563">MNKKNLPLAAAVGAAFIASATLSVSTAANPFSATELSAGYNLKMADDDKKKEGKCGEDKQKEGKCGEGKEKEGKCGEGKKKEGKCGEDKKKEGKCGEGKCGT</sequence>
<feature type="region of interest" description="Disordered" evidence="1">
    <location>
        <begin position="47"/>
        <end position="102"/>
    </location>
</feature>
<feature type="chain" id="PRO_5047234739" description="Low-complexity protein" evidence="2">
    <location>
        <begin position="21"/>
        <end position="102"/>
    </location>
</feature>
<name>A0ABY8ND89_9GAMM</name>
<evidence type="ECO:0000313" key="4">
    <source>
        <dbReference type="Proteomes" id="UP001236500"/>
    </source>
</evidence>
<protein>
    <recommendedName>
        <fullName evidence="5">Low-complexity protein</fullName>
    </recommendedName>
</protein>
<accession>A0ABY8ND89</accession>
<evidence type="ECO:0000256" key="2">
    <source>
        <dbReference type="SAM" id="SignalP"/>
    </source>
</evidence>
<gene>
    <name evidence="3" type="ORF">PVT68_16600</name>
</gene>
<feature type="signal peptide" evidence="2">
    <location>
        <begin position="1"/>
        <end position="20"/>
    </location>
</feature>